<feature type="compositionally biased region" description="Basic and acidic residues" evidence="1">
    <location>
        <begin position="289"/>
        <end position="320"/>
    </location>
</feature>
<accession>A0A067BP57</accession>
<dbReference type="KEGG" id="spar:SPRG_17989"/>
<gene>
    <name evidence="2" type="ORF">SPRG_17989</name>
</gene>
<dbReference type="GeneID" id="24139516"/>
<sequence length="369" mass="42520">MDLDNKLRVHTIEVDTASPRHDHPRKCSAYQVLFSSPQGGYGDMVCNQSPNLQSFRLDKFTGEARCPGLGSLFADHMVQFDAAVHRNEFFHCTTWTDEHIYHALKTCLGPEPADWDDQVFALMRKAKRYGDTWALHAHYTRNLPSIIPSSTVLDIFCSYACPEHLPLLLGHIDERRRNDAAMLDELVQRLPRNDCRHEIMPTARTIESDAMVICAKCQDDDKCDAKRCNERCAKREDERRWNHEHCYSRDVERQVEQRDDDDPRQDNQTGDDDQHDDKAPRQNNQDQDDTPRDDATNQDDAKRQSNKRRDERRYRKDDCMSIHADLAPRGPGRGDHELAHHAMAKAPAGARDDKGNVIAKTKRDTISYS</sequence>
<dbReference type="Proteomes" id="UP000030745">
    <property type="component" value="Unassembled WGS sequence"/>
</dbReference>
<organism evidence="2 3">
    <name type="scientific">Saprolegnia parasitica (strain CBS 223.65)</name>
    <dbReference type="NCBI Taxonomy" id="695850"/>
    <lineage>
        <taxon>Eukaryota</taxon>
        <taxon>Sar</taxon>
        <taxon>Stramenopiles</taxon>
        <taxon>Oomycota</taxon>
        <taxon>Saprolegniomycetes</taxon>
        <taxon>Saprolegniales</taxon>
        <taxon>Saprolegniaceae</taxon>
        <taxon>Saprolegnia</taxon>
    </lineage>
</organism>
<dbReference type="EMBL" id="KK584090">
    <property type="protein sequence ID" value="KDO16487.1"/>
    <property type="molecule type" value="Genomic_DNA"/>
</dbReference>
<protein>
    <submittedName>
        <fullName evidence="2">Uncharacterized protein</fullName>
    </submittedName>
</protein>
<proteinExistence type="predicted"/>
<dbReference type="OrthoDB" id="115683at2759"/>
<keyword evidence="3" id="KW-1185">Reference proteome</keyword>
<feature type="compositionally biased region" description="Basic and acidic residues" evidence="1">
    <location>
        <begin position="350"/>
        <end position="369"/>
    </location>
</feature>
<evidence type="ECO:0000256" key="1">
    <source>
        <dbReference type="SAM" id="MobiDB-lite"/>
    </source>
</evidence>
<dbReference type="RefSeq" id="XP_012212805.1">
    <property type="nucleotide sequence ID" value="XM_012357415.1"/>
</dbReference>
<dbReference type="VEuPathDB" id="FungiDB:SPRG_17989"/>
<feature type="compositionally biased region" description="Acidic residues" evidence="1">
    <location>
        <begin position="258"/>
        <end position="274"/>
    </location>
</feature>
<dbReference type="AlphaFoldDB" id="A0A067BP57"/>
<evidence type="ECO:0000313" key="3">
    <source>
        <dbReference type="Proteomes" id="UP000030745"/>
    </source>
</evidence>
<evidence type="ECO:0000313" key="2">
    <source>
        <dbReference type="EMBL" id="KDO16487.1"/>
    </source>
</evidence>
<feature type="region of interest" description="Disordered" evidence="1">
    <location>
        <begin position="251"/>
        <end position="369"/>
    </location>
</feature>
<name>A0A067BP57_SAPPC</name>
<reference evidence="2 3" key="1">
    <citation type="journal article" date="2013" name="PLoS Genet.">
        <title>Distinctive expansion of potential virulence genes in the genome of the oomycete fish pathogen Saprolegnia parasitica.</title>
        <authorList>
            <person name="Jiang R.H."/>
            <person name="de Bruijn I."/>
            <person name="Haas B.J."/>
            <person name="Belmonte R."/>
            <person name="Lobach L."/>
            <person name="Christie J."/>
            <person name="van den Ackerveken G."/>
            <person name="Bottin A."/>
            <person name="Bulone V."/>
            <person name="Diaz-Moreno S.M."/>
            <person name="Dumas B."/>
            <person name="Fan L."/>
            <person name="Gaulin E."/>
            <person name="Govers F."/>
            <person name="Grenville-Briggs L.J."/>
            <person name="Horner N.R."/>
            <person name="Levin J.Z."/>
            <person name="Mammella M."/>
            <person name="Meijer H.J."/>
            <person name="Morris P."/>
            <person name="Nusbaum C."/>
            <person name="Oome S."/>
            <person name="Phillips A.J."/>
            <person name="van Rooyen D."/>
            <person name="Rzeszutek E."/>
            <person name="Saraiva M."/>
            <person name="Secombes C.J."/>
            <person name="Seidl M.F."/>
            <person name="Snel B."/>
            <person name="Stassen J.H."/>
            <person name="Sykes S."/>
            <person name="Tripathy S."/>
            <person name="van den Berg H."/>
            <person name="Vega-Arreguin J.C."/>
            <person name="Wawra S."/>
            <person name="Young S.K."/>
            <person name="Zeng Q."/>
            <person name="Dieguez-Uribeondo J."/>
            <person name="Russ C."/>
            <person name="Tyler B.M."/>
            <person name="van West P."/>
        </authorList>
    </citation>
    <scope>NUCLEOTIDE SEQUENCE [LARGE SCALE GENOMIC DNA]</scope>
    <source>
        <strain evidence="2 3">CBS 223.65</strain>
    </source>
</reference>